<organism evidence="2 3">
    <name type="scientific">Eumeta variegata</name>
    <name type="common">Bagworm moth</name>
    <name type="synonym">Eumeta japonica</name>
    <dbReference type="NCBI Taxonomy" id="151549"/>
    <lineage>
        <taxon>Eukaryota</taxon>
        <taxon>Metazoa</taxon>
        <taxon>Ecdysozoa</taxon>
        <taxon>Arthropoda</taxon>
        <taxon>Hexapoda</taxon>
        <taxon>Insecta</taxon>
        <taxon>Pterygota</taxon>
        <taxon>Neoptera</taxon>
        <taxon>Endopterygota</taxon>
        <taxon>Lepidoptera</taxon>
        <taxon>Glossata</taxon>
        <taxon>Ditrysia</taxon>
        <taxon>Tineoidea</taxon>
        <taxon>Psychidae</taxon>
        <taxon>Oiketicinae</taxon>
        <taxon>Eumeta</taxon>
    </lineage>
</organism>
<sequence>MNPFCLRLLPKVLVHSAAGAPVRRRCAAPCKQSRLSRARGVTSKLNPLSCRVVTGFSRRPALAVRRDAGARPAALRSSSQFDYLSSVS</sequence>
<evidence type="ECO:0000256" key="1">
    <source>
        <dbReference type="SAM" id="SignalP"/>
    </source>
</evidence>
<proteinExistence type="predicted"/>
<evidence type="ECO:0000313" key="2">
    <source>
        <dbReference type="EMBL" id="GBP43597.1"/>
    </source>
</evidence>
<gene>
    <name evidence="2" type="ORF">EVAR_32163_1</name>
</gene>
<name>A0A4C1W0H8_EUMVA</name>
<feature type="signal peptide" evidence="1">
    <location>
        <begin position="1"/>
        <end position="19"/>
    </location>
</feature>
<reference evidence="2 3" key="1">
    <citation type="journal article" date="2019" name="Commun. Biol.">
        <title>The bagworm genome reveals a unique fibroin gene that provides high tensile strength.</title>
        <authorList>
            <person name="Kono N."/>
            <person name="Nakamura H."/>
            <person name="Ohtoshi R."/>
            <person name="Tomita M."/>
            <person name="Numata K."/>
            <person name="Arakawa K."/>
        </authorList>
    </citation>
    <scope>NUCLEOTIDE SEQUENCE [LARGE SCALE GENOMIC DNA]</scope>
</reference>
<dbReference type="Proteomes" id="UP000299102">
    <property type="component" value="Unassembled WGS sequence"/>
</dbReference>
<accession>A0A4C1W0H8</accession>
<dbReference type="AlphaFoldDB" id="A0A4C1W0H8"/>
<protein>
    <submittedName>
        <fullName evidence="2">Uncharacterized protein</fullName>
    </submittedName>
</protein>
<evidence type="ECO:0000313" key="3">
    <source>
        <dbReference type="Proteomes" id="UP000299102"/>
    </source>
</evidence>
<dbReference type="EMBL" id="BGZK01000439">
    <property type="protein sequence ID" value="GBP43597.1"/>
    <property type="molecule type" value="Genomic_DNA"/>
</dbReference>
<keyword evidence="3" id="KW-1185">Reference proteome</keyword>
<comment type="caution">
    <text evidence="2">The sequence shown here is derived from an EMBL/GenBank/DDBJ whole genome shotgun (WGS) entry which is preliminary data.</text>
</comment>
<feature type="chain" id="PRO_5020032448" evidence="1">
    <location>
        <begin position="20"/>
        <end position="88"/>
    </location>
</feature>
<keyword evidence="1" id="KW-0732">Signal</keyword>